<accession>A0ABR0S353</accession>
<gene>
    <name evidence="1" type="ORF">PMZ80_001253</name>
</gene>
<proteinExistence type="predicted"/>
<dbReference type="EMBL" id="JAVHJV010000001">
    <property type="protein sequence ID" value="KAK5947107.1"/>
    <property type="molecule type" value="Genomic_DNA"/>
</dbReference>
<organism evidence="1 2">
    <name type="scientific">Knufia obscura</name>
    <dbReference type="NCBI Taxonomy" id="1635080"/>
    <lineage>
        <taxon>Eukaryota</taxon>
        <taxon>Fungi</taxon>
        <taxon>Dikarya</taxon>
        <taxon>Ascomycota</taxon>
        <taxon>Pezizomycotina</taxon>
        <taxon>Eurotiomycetes</taxon>
        <taxon>Chaetothyriomycetidae</taxon>
        <taxon>Chaetothyriales</taxon>
        <taxon>Trichomeriaceae</taxon>
        <taxon>Knufia</taxon>
    </lineage>
</organism>
<evidence type="ECO:0000313" key="1">
    <source>
        <dbReference type="EMBL" id="KAK5947107.1"/>
    </source>
</evidence>
<name>A0ABR0S353_9EURO</name>
<dbReference type="Proteomes" id="UP001334248">
    <property type="component" value="Unassembled WGS sequence"/>
</dbReference>
<dbReference type="GeneID" id="89994702"/>
<protein>
    <submittedName>
        <fullName evidence="1">Uncharacterized protein</fullName>
    </submittedName>
</protein>
<dbReference type="RefSeq" id="XP_064735197.1">
    <property type="nucleotide sequence ID" value="XM_064869700.1"/>
</dbReference>
<keyword evidence="2" id="KW-1185">Reference proteome</keyword>
<sequence>MPGFAPAENGLFEIKLILTKEGLVFVNLDSSTMRPPFAGLKSKLPAPELQWKESFMFSTNLNWKIVARDFTQQVSWSQAKFRWAQPWRKQRLHCQLGPLSMLRELEEGVWCTLAVMPFEASKTDIRCDVFGTDSTVVSSHIIQKWRARLEEEVATLSSTLPRQPQPFVYECGGRSIELTAILDQQSRLEAFSGTRTNPAFRFTGTDSGDFEAEALANALDRKAQVLKRSLQTKCNKTVDW</sequence>
<comment type="caution">
    <text evidence="1">The sequence shown here is derived from an EMBL/GenBank/DDBJ whole genome shotgun (WGS) entry which is preliminary data.</text>
</comment>
<reference evidence="1 2" key="1">
    <citation type="journal article" date="2023" name="Res Sq">
        <title>Genomic and morphological characterization of Knufia obscura isolated from the Mars 2020 spacecraft assembly facility.</title>
        <authorList>
            <person name="Chander A.M."/>
            <person name="Teixeira M.M."/>
            <person name="Singh N.K."/>
            <person name="Williams M.P."/>
            <person name="Parker C.W."/>
            <person name="Leo P."/>
            <person name="Stajich J.E."/>
            <person name="Torok T."/>
            <person name="Tighe S."/>
            <person name="Mason C.E."/>
            <person name="Venkateswaran K."/>
        </authorList>
    </citation>
    <scope>NUCLEOTIDE SEQUENCE [LARGE SCALE GENOMIC DNA]</scope>
    <source>
        <strain evidence="1 2">CCFEE 5817</strain>
    </source>
</reference>
<evidence type="ECO:0000313" key="2">
    <source>
        <dbReference type="Proteomes" id="UP001334248"/>
    </source>
</evidence>